<dbReference type="OrthoDB" id="9781943at2"/>
<protein>
    <submittedName>
        <fullName evidence="1">Phosphate/phosphite/phosphonate ABC transporter binding protein</fullName>
    </submittedName>
</protein>
<dbReference type="Gene3D" id="3.40.190.10">
    <property type="entry name" value="Periplasmic binding protein-like II"/>
    <property type="match status" value="2"/>
</dbReference>
<dbReference type="Pfam" id="PF12974">
    <property type="entry name" value="Phosphonate-bd"/>
    <property type="match status" value="1"/>
</dbReference>
<reference evidence="1 2" key="1">
    <citation type="submission" date="2018-03" db="EMBL/GenBank/DDBJ databases">
        <title>Genomic Encyclopedia of Archaeal and Bacterial Type Strains, Phase II (KMG-II): from individual species to whole genera.</title>
        <authorList>
            <person name="Goeker M."/>
        </authorList>
    </citation>
    <scope>NUCLEOTIDE SEQUENCE [LARGE SCALE GENOMIC DNA]</scope>
    <source>
        <strain evidence="1 2">DSM 25027</strain>
    </source>
</reference>
<dbReference type="PANTHER" id="PTHR35841:SF1">
    <property type="entry name" value="PHOSPHONATES-BINDING PERIPLASMIC PROTEIN"/>
    <property type="match status" value="1"/>
</dbReference>
<dbReference type="SUPFAM" id="SSF53850">
    <property type="entry name" value="Periplasmic binding protein-like II"/>
    <property type="match status" value="1"/>
</dbReference>
<evidence type="ECO:0000313" key="1">
    <source>
        <dbReference type="EMBL" id="PRX55109.1"/>
    </source>
</evidence>
<dbReference type="RefSeq" id="WP_158259151.1">
    <property type="nucleotide sequence ID" value="NZ_PVYX01000002.1"/>
</dbReference>
<proteinExistence type="predicted"/>
<sequence length="280" mass="31297">MATYTYSTNNRIANLEPLSKALEQHLNRPIKVESYPDVPSFIQGIKSNQVDIGFINTLGYLLLSLDNENMEPIATLEVKENAKDNYKTVLLGNSKKVGNVDSLKSDSEKVAIEFVAPGSTSGNLIPRLFLSSIGIQFPEQQFEKVSYAGNHKAAIERLIQGKTDICAVGSNEYHRQLQIDSSLSQSTSILWMSEEIPLGPVLLNKRITDSEKKSLIGFLSTLHKTNPEALKAVKDGWSEAKQAEKFLPISDHYYDNFRKVNGNSSNLPEILNFFLDNLFR</sequence>
<gene>
    <name evidence="1" type="ORF">CLV81_3515</name>
</gene>
<dbReference type="EMBL" id="PVYX01000002">
    <property type="protein sequence ID" value="PRX55109.1"/>
    <property type="molecule type" value="Genomic_DNA"/>
</dbReference>
<dbReference type="Proteomes" id="UP000237640">
    <property type="component" value="Unassembled WGS sequence"/>
</dbReference>
<dbReference type="PANTHER" id="PTHR35841">
    <property type="entry name" value="PHOSPHONATES-BINDING PERIPLASMIC PROTEIN"/>
    <property type="match status" value="1"/>
</dbReference>
<name>A0A2T0MC97_9FLAO</name>
<comment type="caution">
    <text evidence="1">The sequence shown here is derived from an EMBL/GenBank/DDBJ whole genome shotgun (WGS) entry which is preliminary data.</text>
</comment>
<keyword evidence="2" id="KW-1185">Reference proteome</keyword>
<dbReference type="AlphaFoldDB" id="A0A2T0MC97"/>
<evidence type="ECO:0000313" key="2">
    <source>
        <dbReference type="Proteomes" id="UP000237640"/>
    </source>
</evidence>
<accession>A0A2T0MC97</accession>
<organism evidence="1 2">
    <name type="scientific">Flagellimonas meridianipacifica</name>
    <dbReference type="NCBI Taxonomy" id="1080225"/>
    <lineage>
        <taxon>Bacteria</taxon>
        <taxon>Pseudomonadati</taxon>
        <taxon>Bacteroidota</taxon>
        <taxon>Flavobacteriia</taxon>
        <taxon>Flavobacteriales</taxon>
        <taxon>Flavobacteriaceae</taxon>
        <taxon>Flagellimonas</taxon>
    </lineage>
</organism>